<evidence type="ECO:0000313" key="1">
    <source>
        <dbReference type="EMBL" id="WAI00212.1"/>
    </source>
</evidence>
<name>A0A9X9S1P0_METOG</name>
<accession>A0A9X9S1P0</accession>
<dbReference type="AlphaFoldDB" id="A0A9X9S1P0"/>
<dbReference type="RefSeq" id="WP_268185385.1">
    <property type="nucleotide sequence ID" value="NZ_CP113361.1"/>
</dbReference>
<dbReference type="EMBL" id="CP113361">
    <property type="protein sequence ID" value="WAI00212.1"/>
    <property type="molecule type" value="Genomic_DNA"/>
</dbReference>
<dbReference type="GeneID" id="76834865"/>
<dbReference type="PANTHER" id="PTHR36842">
    <property type="entry name" value="PROTEIN TOLB HOMOLOG"/>
    <property type="match status" value="1"/>
</dbReference>
<keyword evidence="2" id="KW-1185">Reference proteome</keyword>
<dbReference type="KEGG" id="mou:OU421_07145"/>
<proteinExistence type="predicted"/>
<dbReference type="PANTHER" id="PTHR36842:SF1">
    <property type="entry name" value="PROTEIN TOLB"/>
    <property type="match status" value="1"/>
</dbReference>
<dbReference type="Proteomes" id="UP001163096">
    <property type="component" value="Chromosome"/>
</dbReference>
<organism evidence="1 2">
    <name type="scientific">Methanogenium organophilum</name>
    <dbReference type="NCBI Taxonomy" id="2199"/>
    <lineage>
        <taxon>Archaea</taxon>
        <taxon>Methanobacteriati</taxon>
        <taxon>Methanobacteriota</taxon>
        <taxon>Stenosarchaea group</taxon>
        <taxon>Methanomicrobia</taxon>
        <taxon>Methanomicrobiales</taxon>
        <taxon>Methanomicrobiaceae</taxon>
        <taxon>Methanogenium</taxon>
    </lineage>
</organism>
<reference evidence="1" key="1">
    <citation type="submission" date="2022-11" db="EMBL/GenBank/DDBJ databases">
        <title>Complete genome sequence of Methanogenium organophilum DSM 3596.</title>
        <authorList>
            <person name="Chen S.-C."/>
            <person name="Lai S.-J."/>
            <person name="You Y.-T."/>
        </authorList>
    </citation>
    <scope>NUCLEOTIDE SEQUENCE</scope>
    <source>
        <strain evidence="1">DSM 3596</strain>
    </source>
</reference>
<sequence>MKTARIFAILVVASAIIPGITTAISFGEDGPFQIAHPYDIISAPAAGGERILWIESTPPPPFPDPGYYPGVPCAVYSYNTTAQTKTLIRSRATNARSPDIDGDLAVWEEERGSTTDIIFYNFSAGTVSALHTNGLQHNPRVSEYRIVWEEGFEGERRVWMYNTKDGKSYGISTGNTDCFSPDIEGNTVIWVEKNDPDVYSIVSRDLVSGRQFVLDTTSAAVCPRIDGGRVVWEDGGLIHLASNEEGVSILTAEPACRSGAIISDNIVAWSEDGRIICSDLLETKTTRIGKWHASMKPAILDEGIVWVEDDQSELSSILYQPILSRPHGDLQVASCPADISTTRGEQSGWMREGECSWYVLDVSTGTTQICLDFSWEDINESLSCTLICPGGTLFRFTDSDDEIMDARVRISLTSRSGIVPGRWYCAISGESVREEVQYSIIWYEYSGPEK</sequence>
<evidence type="ECO:0000313" key="2">
    <source>
        <dbReference type="Proteomes" id="UP001163096"/>
    </source>
</evidence>
<dbReference type="SUPFAM" id="SSF69304">
    <property type="entry name" value="Tricorn protease N-terminal domain"/>
    <property type="match status" value="2"/>
</dbReference>
<gene>
    <name evidence="1" type="ORF">OU421_07145</name>
</gene>
<protein>
    <submittedName>
        <fullName evidence="1">Uncharacterized protein</fullName>
    </submittedName>
</protein>